<dbReference type="InterPro" id="IPR046341">
    <property type="entry name" value="SET_dom_sf"/>
</dbReference>
<dbReference type="Proteomes" id="UP001301769">
    <property type="component" value="Unassembled WGS sequence"/>
</dbReference>
<accession>A0AAN7BB39</accession>
<dbReference type="InterPro" id="IPR001214">
    <property type="entry name" value="SET_dom"/>
</dbReference>
<protein>
    <recommendedName>
        <fullName evidence="5">MYND-type domain-containing protein</fullName>
    </recommendedName>
</protein>
<evidence type="ECO:0000313" key="6">
    <source>
        <dbReference type="EMBL" id="KAK4217463.1"/>
    </source>
</evidence>
<dbReference type="InterPro" id="IPR002893">
    <property type="entry name" value="Znf_MYND"/>
</dbReference>
<reference evidence="6" key="1">
    <citation type="journal article" date="2023" name="Mol. Phylogenet. Evol.">
        <title>Genome-scale phylogeny and comparative genomics of the fungal order Sordariales.</title>
        <authorList>
            <person name="Hensen N."/>
            <person name="Bonometti L."/>
            <person name="Westerberg I."/>
            <person name="Brannstrom I.O."/>
            <person name="Guillou S."/>
            <person name="Cros-Aarteil S."/>
            <person name="Calhoun S."/>
            <person name="Haridas S."/>
            <person name="Kuo A."/>
            <person name="Mondo S."/>
            <person name="Pangilinan J."/>
            <person name="Riley R."/>
            <person name="LaButti K."/>
            <person name="Andreopoulos B."/>
            <person name="Lipzen A."/>
            <person name="Chen C."/>
            <person name="Yan M."/>
            <person name="Daum C."/>
            <person name="Ng V."/>
            <person name="Clum A."/>
            <person name="Steindorff A."/>
            <person name="Ohm R.A."/>
            <person name="Martin F."/>
            <person name="Silar P."/>
            <person name="Natvig D.O."/>
            <person name="Lalanne C."/>
            <person name="Gautier V."/>
            <person name="Ament-Velasquez S.L."/>
            <person name="Kruys A."/>
            <person name="Hutchinson M.I."/>
            <person name="Powell A.J."/>
            <person name="Barry K."/>
            <person name="Miller A.N."/>
            <person name="Grigoriev I.V."/>
            <person name="Debuchy R."/>
            <person name="Gladieux P."/>
            <person name="Hiltunen Thoren M."/>
            <person name="Johannesson H."/>
        </authorList>
    </citation>
    <scope>NUCLEOTIDE SEQUENCE</scope>
    <source>
        <strain evidence="6">PSN293</strain>
    </source>
</reference>
<dbReference type="Pfam" id="PF00856">
    <property type="entry name" value="SET"/>
    <property type="match status" value="1"/>
</dbReference>
<dbReference type="GO" id="GO:0008270">
    <property type="term" value="F:zinc ion binding"/>
    <property type="evidence" value="ECO:0007669"/>
    <property type="project" value="UniProtKB-KW"/>
</dbReference>
<evidence type="ECO:0000256" key="3">
    <source>
        <dbReference type="ARBA" id="ARBA00022833"/>
    </source>
</evidence>
<dbReference type="Gene3D" id="2.170.270.10">
    <property type="entry name" value="SET domain"/>
    <property type="match status" value="1"/>
</dbReference>
<keyword evidence="7" id="KW-1185">Reference proteome</keyword>
<feature type="domain" description="MYND-type" evidence="5">
    <location>
        <begin position="457"/>
        <end position="497"/>
    </location>
</feature>
<dbReference type="PANTHER" id="PTHR47332">
    <property type="entry name" value="SET DOMAIN-CONTAINING PROTEIN 5"/>
    <property type="match status" value="1"/>
</dbReference>
<sequence length="534" mass="59950">MSAPNEMFAVQDGTRILSEKPLIALSYPQSVAAQKSSLARQVEALPSSARQDFLSRPNIYGAGQELADKYFGIFRTIGLPCGDDEDEASYFPHASRINHACDNNGQKSWNTKIQRHTAHALRDIEAGEEITVYYIALQNNRQARQEALQLKFGFTARRLIGRGGAQALLSRPHQILSYVDEQVRLYNEGGANDSGLARACFDAAQVCVANGDLARASFFSQRAADEAALCLGEDGDMVDVYRRMAVDPSKQGIAKMTRAWKTAISNVPEGLSDQEFDNWLWRRPEPNSRQPLQAGSFALHQPADLRNRTYFPSFSSLPRDNDINNLLDPGMRRRHWCFLGKIVGDAAIVPTRLILLVKDVDGNPVELFFYTDERGAEVDPALGSTAVGSAVALLYAEWHDFAFSPPGIRHEHPRRFKASYPPFFLFLVFPMSLEKLLSSSDLVQQFSWAKDGRSRTCHGCGQLKQSLKTCGKCGLMWYCNSKCQQRGWDERGHKEDCKLLRDRDLKEMFKLRWDEFDDFVEFPLAEVSSATAIA</sequence>
<dbReference type="PROSITE" id="PS50865">
    <property type="entry name" value="ZF_MYND_2"/>
    <property type="match status" value="1"/>
</dbReference>
<comment type="caution">
    <text evidence="6">The sequence shown here is derived from an EMBL/GenBank/DDBJ whole genome shotgun (WGS) entry which is preliminary data.</text>
</comment>
<dbReference type="Pfam" id="PF01753">
    <property type="entry name" value="zf-MYND"/>
    <property type="match status" value="1"/>
</dbReference>
<dbReference type="Gene3D" id="6.10.140.2220">
    <property type="match status" value="1"/>
</dbReference>
<proteinExistence type="predicted"/>
<name>A0AAN7BB39_9PEZI</name>
<reference evidence="6" key="2">
    <citation type="submission" date="2023-05" db="EMBL/GenBank/DDBJ databases">
        <authorList>
            <consortium name="Lawrence Berkeley National Laboratory"/>
            <person name="Steindorff A."/>
            <person name="Hensen N."/>
            <person name="Bonometti L."/>
            <person name="Westerberg I."/>
            <person name="Brannstrom I.O."/>
            <person name="Guillou S."/>
            <person name="Cros-Aarteil S."/>
            <person name="Calhoun S."/>
            <person name="Haridas S."/>
            <person name="Kuo A."/>
            <person name="Mondo S."/>
            <person name="Pangilinan J."/>
            <person name="Riley R."/>
            <person name="Labutti K."/>
            <person name="Andreopoulos B."/>
            <person name="Lipzen A."/>
            <person name="Chen C."/>
            <person name="Yanf M."/>
            <person name="Daum C."/>
            <person name="Ng V."/>
            <person name="Clum A."/>
            <person name="Ohm R."/>
            <person name="Martin F."/>
            <person name="Silar P."/>
            <person name="Natvig D."/>
            <person name="Lalanne C."/>
            <person name="Gautier V."/>
            <person name="Ament-Velasquez S.L."/>
            <person name="Kruys A."/>
            <person name="Hutchinson M.I."/>
            <person name="Powell A.J."/>
            <person name="Barry K."/>
            <person name="Miller A.N."/>
            <person name="Grigoriev I.V."/>
            <person name="Debuchy R."/>
            <person name="Gladieux P."/>
            <person name="Thoren M.H."/>
            <person name="Johannesson H."/>
        </authorList>
    </citation>
    <scope>NUCLEOTIDE SEQUENCE</scope>
    <source>
        <strain evidence="6">PSN293</strain>
    </source>
</reference>
<evidence type="ECO:0000313" key="7">
    <source>
        <dbReference type="Proteomes" id="UP001301769"/>
    </source>
</evidence>
<evidence type="ECO:0000256" key="4">
    <source>
        <dbReference type="PROSITE-ProRule" id="PRU00134"/>
    </source>
</evidence>
<dbReference type="PROSITE" id="PS01360">
    <property type="entry name" value="ZF_MYND_1"/>
    <property type="match status" value="1"/>
</dbReference>
<organism evidence="6 7">
    <name type="scientific">Rhypophila decipiens</name>
    <dbReference type="NCBI Taxonomy" id="261697"/>
    <lineage>
        <taxon>Eukaryota</taxon>
        <taxon>Fungi</taxon>
        <taxon>Dikarya</taxon>
        <taxon>Ascomycota</taxon>
        <taxon>Pezizomycotina</taxon>
        <taxon>Sordariomycetes</taxon>
        <taxon>Sordariomycetidae</taxon>
        <taxon>Sordariales</taxon>
        <taxon>Naviculisporaceae</taxon>
        <taxon>Rhypophila</taxon>
    </lineage>
</organism>
<keyword evidence="3" id="KW-0862">Zinc</keyword>
<dbReference type="AlphaFoldDB" id="A0AAN7BB39"/>
<evidence type="ECO:0000256" key="2">
    <source>
        <dbReference type="ARBA" id="ARBA00022771"/>
    </source>
</evidence>
<dbReference type="InterPro" id="IPR053185">
    <property type="entry name" value="SET_domain_protein"/>
</dbReference>
<evidence type="ECO:0000259" key="5">
    <source>
        <dbReference type="PROSITE" id="PS50865"/>
    </source>
</evidence>
<evidence type="ECO:0000256" key="1">
    <source>
        <dbReference type="ARBA" id="ARBA00022723"/>
    </source>
</evidence>
<keyword evidence="2 4" id="KW-0863">Zinc-finger</keyword>
<keyword evidence="1" id="KW-0479">Metal-binding</keyword>
<dbReference type="EMBL" id="MU858059">
    <property type="protein sequence ID" value="KAK4217463.1"/>
    <property type="molecule type" value="Genomic_DNA"/>
</dbReference>
<dbReference type="SUPFAM" id="SSF82199">
    <property type="entry name" value="SET domain"/>
    <property type="match status" value="1"/>
</dbReference>
<gene>
    <name evidence="6" type="ORF">QBC37DRAFT_479665</name>
</gene>
<dbReference type="PANTHER" id="PTHR47332:SF2">
    <property type="entry name" value="SET-6"/>
    <property type="match status" value="1"/>
</dbReference>
<dbReference type="SUPFAM" id="SSF144232">
    <property type="entry name" value="HIT/MYND zinc finger-like"/>
    <property type="match status" value="1"/>
</dbReference>